<dbReference type="AlphaFoldDB" id="A0A6N6K0G3"/>
<gene>
    <name evidence="1" type="ORF">DXF85_15280</name>
    <name evidence="2" type="ORF">I6L54_12235</name>
</gene>
<evidence type="ECO:0000313" key="1">
    <source>
        <dbReference type="EMBL" id="KAA1276719.1"/>
    </source>
</evidence>
<evidence type="ECO:0000313" key="2">
    <source>
        <dbReference type="EMBL" id="QXA42785.1"/>
    </source>
</evidence>
<dbReference type="RefSeq" id="WP_005126424.1">
    <property type="nucleotide sequence ID" value="NZ_CDHL01000047.1"/>
</dbReference>
<reference evidence="2 4" key="2">
    <citation type="submission" date="2021-06" db="EMBL/GenBank/DDBJ databases">
        <title>FDA dAtabase for Regulatory Grade micrObial Sequences (FDA-ARGOS): Supporting development and validation of Infectious Disease Dx tests.</title>
        <authorList>
            <person name="Sproer C."/>
            <person name="Gronow S."/>
            <person name="Severitt S."/>
            <person name="Schroder I."/>
            <person name="Tallon L."/>
            <person name="Sadzewicz L."/>
            <person name="Zhao X."/>
            <person name="Boylan J."/>
            <person name="Ott S."/>
            <person name="Bowen H."/>
            <person name="Vavikolanu K."/>
            <person name="Mehta A."/>
            <person name="Aluvathingal J."/>
            <person name="Nadendla S."/>
            <person name="Lowell S."/>
            <person name="Myers T."/>
            <person name="Yan Y."/>
        </authorList>
    </citation>
    <scope>NUCLEOTIDE SEQUENCE [LARGE SCALE GENOMIC DNA]</scope>
    <source>
        <strain evidence="2 4">FDAARGOS 1424</strain>
    </source>
</reference>
<evidence type="ECO:0000313" key="4">
    <source>
        <dbReference type="Proteomes" id="UP000683579"/>
    </source>
</evidence>
<accession>A0A6N6K0G3</accession>
<protein>
    <submittedName>
        <fullName evidence="1">Uncharacterized protein</fullName>
    </submittedName>
</protein>
<proteinExistence type="predicted"/>
<evidence type="ECO:0000313" key="3">
    <source>
        <dbReference type="Proteomes" id="UP000468420"/>
    </source>
</evidence>
<organism evidence="1 3">
    <name type="scientific">Citrobacter pasteurii</name>
    <dbReference type="NCBI Taxonomy" id="1563222"/>
    <lineage>
        <taxon>Bacteria</taxon>
        <taxon>Pseudomonadati</taxon>
        <taxon>Pseudomonadota</taxon>
        <taxon>Gammaproteobacteria</taxon>
        <taxon>Enterobacterales</taxon>
        <taxon>Enterobacteriaceae</taxon>
        <taxon>Citrobacter</taxon>
    </lineage>
</organism>
<keyword evidence="4" id="KW-1185">Reference proteome</keyword>
<dbReference type="Proteomes" id="UP000468420">
    <property type="component" value="Unassembled WGS sequence"/>
</dbReference>
<sequence length="91" mass="10059">MILTRQVLQQKISLMEASIDDDTTEFAVYAARELLNYMSRVEALEKVIATQITLPYCSARPVCEIEVGYAAGVGDCREAIRRAGYPIAGDD</sequence>
<reference evidence="1 3" key="1">
    <citation type="submission" date="2018-08" db="EMBL/GenBank/DDBJ databases">
        <title>Complete genomic analysis of a Citrobacter pasteurii isolated from cockles (Cerastoderma edule) containing a new chromosomic qnrB allele.</title>
        <authorList>
            <person name="Rodrigues A."/>
            <person name="Baptista T."/>
            <person name="Quesada A."/>
            <person name="Campos M.J."/>
        </authorList>
    </citation>
    <scope>NUCLEOTIDE SEQUENCE [LARGE SCALE GENOMIC DNA]</scope>
    <source>
        <strain evidence="1 3">BA18</strain>
    </source>
</reference>
<dbReference type="EMBL" id="QRDC01000013">
    <property type="protein sequence ID" value="KAA1276719.1"/>
    <property type="molecule type" value="Genomic_DNA"/>
</dbReference>
<name>A0A6N6K0G3_9ENTR</name>
<dbReference type="Proteomes" id="UP000683579">
    <property type="component" value="Chromosome"/>
</dbReference>
<dbReference type="EMBL" id="CP077262">
    <property type="protein sequence ID" value="QXA42785.1"/>
    <property type="molecule type" value="Genomic_DNA"/>
</dbReference>